<reference evidence="1" key="2">
    <citation type="submission" date="2020-05" db="UniProtKB">
        <authorList>
            <consortium name="EnsemblMetazoa"/>
        </authorList>
    </citation>
    <scope>IDENTIFICATION</scope>
    <source>
        <strain evidence="1">IAEA</strain>
    </source>
</reference>
<protein>
    <submittedName>
        <fullName evidence="1">Uncharacterized protein</fullName>
    </submittedName>
</protein>
<evidence type="ECO:0000313" key="2">
    <source>
        <dbReference type="Proteomes" id="UP000091820"/>
    </source>
</evidence>
<evidence type="ECO:0000313" key="1">
    <source>
        <dbReference type="EnsemblMetazoa" id="GBRI026219-PA"/>
    </source>
</evidence>
<accession>A0A1A9WNK5</accession>
<sequence length="121" mass="13923">MPMKSEQVHKSVGIKSVVRFVLENHQTCDSGIPLIIFILDLEERMFEILLLKRKQIIVDTIVVVLLLWRHNEDKKFLTTNLQFSSLRQLAVLSRLIVPVMTVIFVAPNDGDYWPQLTGGHV</sequence>
<name>A0A1A9WNK5_9MUSC</name>
<dbReference type="AlphaFoldDB" id="A0A1A9WNK5"/>
<dbReference type="EnsemblMetazoa" id="GBRI026219-RA">
    <property type="protein sequence ID" value="GBRI026219-PA"/>
    <property type="gene ID" value="GBRI026219"/>
</dbReference>
<proteinExistence type="predicted"/>
<dbReference type="Proteomes" id="UP000091820">
    <property type="component" value="Unassembled WGS sequence"/>
</dbReference>
<keyword evidence="2" id="KW-1185">Reference proteome</keyword>
<organism evidence="1 2">
    <name type="scientific">Glossina brevipalpis</name>
    <dbReference type="NCBI Taxonomy" id="37001"/>
    <lineage>
        <taxon>Eukaryota</taxon>
        <taxon>Metazoa</taxon>
        <taxon>Ecdysozoa</taxon>
        <taxon>Arthropoda</taxon>
        <taxon>Hexapoda</taxon>
        <taxon>Insecta</taxon>
        <taxon>Pterygota</taxon>
        <taxon>Neoptera</taxon>
        <taxon>Endopterygota</taxon>
        <taxon>Diptera</taxon>
        <taxon>Brachycera</taxon>
        <taxon>Muscomorpha</taxon>
        <taxon>Hippoboscoidea</taxon>
        <taxon>Glossinidae</taxon>
        <taxon>Glossina</taxon>
    </lineage>
</organism>
<dbReference type="VEuPathDB" id="VectorBase:GBRI026219"/>
<reference evidence="2" key="1">
    <citation type="submission" date="2014-03" db="EMBL/GenBank/DDBJ databases">
        <authorList>
            <person name="Aksoy S."/>
            <person name="Warren W."/>
            <person name="Wilson R.K."/>
        </authorList>
    </citation>
    <scope>NUCLEOTIDE SEQUENCE [LARGE SCALE GENOMIC DNA]</scope>
    <source>
        <strain evidence="2">IAEA</strain>
    </source>
</reference>